<dbReference type="SUPFAM" id="SSF50156">
    <property type="entry name" value="PDZ domain-like"/>
    <property type="match status" value="1"/>
</dbReference>
<dbReference type="CDD" id="cd06779">
    <property type="entry name" value="cpPDZ_Deg_HtrA-like"/>
    <property type="match status" value="1"/>
</dbReference>
<evidence type="ECO:0000256" key="1">
    <source>
        <dbReference type="SAM" id="MobiDB-lite"/>
    </source>
</evidence>
<dbReference type="Gene3D" id="2.30.42.10">
    <property type="match status" value="1"/>
</dbReference>
<reference evidence="4" key="1">
    <citation type="submission" date="2021-01" db="EMBL/GenBank/DDBJ databases">
        <title>Modified the classification status of verrucomicrobia.</title>
        <authorList>
            <person name="Feng X."/>
        </authorList>
    </citation>
    <scope>NUCLEOTIDE SEQUENCE</scope>
    <source>
        <strain evidence="4">KCTC 22201</strain>
    </source>
</reference>
<gene>
    <name evidence="4" type="ORF">JIN81_17040</name>
</gene>
<dbReference type="Pfam" id="PF17820">
    <property type="entry name" value="PDZ_6"/>
    <property type="match status" value="1"/>
</dbReference>
<comment type="caution">
    <text evidence="4">The sequence shown here is derived from an EMBL/GenBank/DDBJ whole genome shotgun (WGS) entry which is preliminary data.</text>
</comment>
<proteinExistence type="predicted"/>
<dbReference type="InterPro" id="IPR001478">
    <property type="entry name" value="PDZ"/>
</dbReference>
<feature type="compositionally biased region" description="Basic and acidic residues" evidence="1">
    <location>
        <begin position="29"/>
        <end position="67"/>
    </location>
</feature>
<feature type="chain" id="PRO_5037840754" evidence="2">
    <location>
        <begin position="26"/>
        <end position="267"/>
    </location>
</feature>
<sequence length="267" mass="29713">MKTIPTFSNPGMLSLCACLALPALAQQPERSDRAPAVDVEIREIKPGDAPARRGGDRPNLDRVPDEVREMIRPMLRQMQEATREETRDAVRPQWRIGLGAGAVEPVLRKHLDLPKEGGLQVTEVMPGSPAAKAGIKPGDILLGAGDRKTVSSLDELKEAVQASGRAGQPLSLRLIQAGKRKEVKVTPDGPPAMREQARERQMGHPGAAGDAAPRIMMEMNRRFERMEAQLRQMRQQIERQQRVIEELRRSNERARGNRTPQAETDRR</sequence>
<dbReference type="AlphaFoldDB" id="A0A934RDH8"/>
<keyword evidence="2" id="KW-0732">Signal</keyword>
<feature type="domain" description="PDZ" evidence="3">
    <location>
        <begin position="118"/>
        <end position="178"/>
    </location>
</feature>
<dbReference type="InterPro" id="IPR036034">
    <property type="entry name" value="PDZ_sf"/>
</dbReference>
<dbReference type="EMBL" id="JAENII010000016">
    <property type="protein sequence ID" value="MBK1828743.1"/>
    <property type="molecule type" value="Genomic_DNA"/>
</dbReference>
<keyword evidence="5" id="KW-1185">Reference proteome</keyword>
<feature type="region of interest" description="Disordered" evidence="1">
    <location>
        <begin position="27"/>
        <end position="67"/>
    </location>
</feature>
<dbReference type="PROSITE" id="PS51257">
    <property type="entry name" value="PROKAR_LIPOPROTEIN"/>
    <property type="match status" value="1"/>
</dbReference>
<dbReference type="InterPro" id="IPR041489">
    <property type="entry name" value="PDZ_6"/>
</dbReference>
<evidence type="ECO:0000256" key="2">
    <source>
        <dbReference type="SAM" id="SignalP"/>
    </source>
</evidence>
<feature type="signal peptide" evidence="2">
    <location>
        <begin position="1"/>
        <end position="25"/>
    </location>
</feature>
<feature type="compositionally biased region" description="Polar residues" evidence="1">
    <location>
        <begin position="258"/>
        <end position="267"/>
    </location>
</feature>
<name>A0A934RDH8_9BACT</name>
<feature type="region of interest" description="Disordered" evidence="1">
    <location>
        <begin position="242"/>
        <end position="267"/>
    </location>
</feature>
<feature type="compositionally biased region" description="Basic and acidic residues" evidence="1">
    <location>
        <begin position="242"/>
        <end position="255"/>
    </location>
</feature>
<dbReference type="SMART" id="SM00228">
    <property type="entry name" value="PDZ"/>
    <property type="match status" value="1"/>
</dbReference>
<feature type="region of interest" description="Disordered" evidence="1">
    <location>
        <begin position="181"/>
        <end position="210"/>
    </location>
</feature>
<accession>A0A934RDH8</accession>
<evidence type="ECO:0000313" key="5">
    <source>
        <dbReference type="Proteomes" id="UP000658278"/>
    </source>
</evidence>
<evidence type="ECO:0000313" key="4">
    <source>
        <dbReference type="EMBL" id="MBK1828743.1"/>
    </source>
</evidence>
<protein>
    <submittedName>
        <fullName evidence="4">PDZ domain-containing protein</fullName>
    </submittedName>
</protein>
<dbReference type="RefSeq" id="WP_200282756.1">
    <property type="nucleotide sequence ID" value="NZ_JAENII010000016.1"/>
</dbReference>
<organism evidence="4 5">
    <name type="scientific">Haloferula rosea</name>
    <dbReference type="NCBI Taxonomy" id="490093"/>
    <lineage>
        <taxon>Bacteria</taxon>
        <taxon>Pseudomonadati</taxon>
        <taxon>Verrucomicrobiota</taxon>
        <taxon>Verrucomicrobiia</taxon>
        <taxon>Verrucomicrobiales</taxon>
        <taxon>Verrucomicrobiaceae</taxon>
        <taxon>Haloferula</taxon>
    </lineage>
</organism>
<dbReference type="PROSITE" id="PS50106">
    <property type="entry name" value="PDZ"/>
    <property type="match status" value="1"/>
</dbReference>
<evidence type="ECO:0000259" key="3">
    <source>
        <dbReference type="PROSITE" id="PS50106"/>
    </source>
</evidence>
<dbReference type="Proteomes" id="UP000658278">
    <property type="component" value="Unassembled WGS sequence"/>
</dbReference>